<dbReference type="InterPro" id="IPR044751">
    <property type="entry name" value="Ion_transp-like_CBS"/>
</dbReference>
<dbReference type="InterPro" id="IPR002550">
    <property type="entry name" value="CNNM"/>
</dbReference>
<dbReference type="Pfam" id="PF00571">
    <property type="entry name" value="CBS"/>
    <property type="match status" value="1"/>
</dbReference>
<organism evidence="11 12">
    <name type="scientific">SAR86 cluster bacterium</name>
    <dbReference type="NCBI Taxonomy" id="2030880"/>
    <lineage>
        <taxon>Bacteria</taxon>
        <taxon>Pseudomonadati</taxon>
        <taxon>Pseudomonadota</taxon>
        <taxon>Gammaproteobacteria</taxon>
        <taxon>SAR86 cluster</taxon>
    </lineage>
</organism>
<keyword evidence="3" id="KW-0677">Repeat</keyword>
<accession>A0A2A5AIY6</accession>
<feature type="domain" description="CNNM transmembrane" evidence="10">
    <location>
        <begin position="1"/>
        <end position="190"/>
    </location>
</feature>
<evidence type="ECO:0000256" key="2">
    <source>
        <dbReference type="ARBA" id="ARBA00022692"/>
    </source>
</evidence>
<comment type="subcellular location">
    <subcellularLocation>
        <location evidence="1">Membrane</location>
        <topology evidence="1">Multi-pass membrane protein</topology>
    </subcellularLocation>
</comment>
<evidence type="ECO:0000256" key="3">
    <source>
        <dbReference type="ARBA" id="ARBA00022737"/>
    </source>
</evidence>
<evidence type="ECO:0000256" key="7">
    <source>
        <dbReference type="PROSITE-ProRule" id="PRU00703"/>
    </source>
</evidence>
<dbReference type="InterPro" id="IPR046342">
    <property type="entry name" value="CBS_dom_sf"/>
</dbReference>
<reference evidence="12" key="1">
    <citation type="submission" date="2017-08" db="EMBL/GenBank/DDBJ databases">
        <title>A dynamic microbial community with high functional redundancy inhabits the cold, oxic subseafloor aquifer.</title>
        <authorList>
            <person name="Tully B.J."/>
            <person name="Wheat C.G."/>
            <person name="Glazer B.T."/>
            <person name="Huber J.A."/>
        </authorList>
    </citation>
    <scope>NUCLEOTIDE SEQUENCE [LARGE SCALE GENOMIC DNA]</scope>
</reference>
<evidence type="ECO:0000256" key="5">
    <source>
        <dbReference type="ARBA" id="ARBA00023122"/>
    </source>
</evidence>
<evidence type="ECO:0000259" key="10">
    <source>
        <dbReference type="PROSITE" id="PS51846"/>
    </source>
</evidence>
<keyword evidence="4 8" id="KW-1133">Transmembrane helix</keyword>
<keyword evidence="2 8" id="KW-0812">Transmembrane</keyword>
<evidence type="ECO:0000256" key="6">
    <source>
        <dbReference type="ARBA" id="ARBA00023136"/>
    </source>
</evidence>
<evidence type="ECO:0000313" key="12">
    <source>
        <dbReference type="Proteomes" id="UP000218327"/>
    </source>
</evidence>
<dbReference type="Pfam" id="PF01595">
    <property type="entry name" value="CNNM"/>
    <property type="match status" value="1"/>
</dbReference>
<dbReference type="PROSITE" id="PS51371">
    <property type="entry name" value="CBS"/>
    <property type="match status" value="1"/>
</dbReference>
<dbReference type="Proteomes" id="UP000218327">
    <property type="component" value="Unassembled WGS sequence"/>
</dbReference>
<dbReference type="CDD" id="cd04590">
    <property type="entry name" value="CBS_pair_CorC_HlyC_assoc"/>
    <property type="match status" value="1"/>
</dbReference>
<dbReference type="Gene3D" id="3.10.580.10">
    <property type="entry name" value="CBS-domain"/>
    <property type="match status" value="1"/>
</dbReference>
<evidence type="ECO:0000313" key="11">
    <source>
        <dbReference type="EMBL" id="PCJ18816.1"/>
    </source>
</evidence>
<sequence>MGLLVAFFLLSIIFSFLCSILEAVLLSTTPSYVSIQERNNTAIAARLVKFKDDIDRPLAAILTLNTFAHTIGAIGVGSQASLIFGNTQIEMLGVSLVSWEAVIAGGMTLAILILSEIIPKTIGANNWEKLTPFTVRTLTVMLVILALFVWMSQIITRNLKKDKTRPILSRSDIAVMAQLGKESGVLDEKEQKIIHNLLRFSRILVRDIMTPRIVVISANEEMSIGEFHEKHDALSFSRIPVFHDQLDNITGYVLKDELLLNLVEKNNDKPLSDIRRNVLVVHKAVTIPILLDMFIDKKEHMALVVDEFGGMEGIVTMEDVIETLLGLEIVDESDNIEDMQALARKNWVLRARKMGISIEAQKIPEERESKDSE</sequence>
<evidence type="ECO:0000259" key="9">
    <source>
        <dbReference type="PROSITE" id="PS51371"/>
    </source>
</evidence>
<dbReference type="SUPFAM" id="SSF54631">
    <property type="entry name" value="CBS-domain pair"/>
    <property type="match status" value="1"/>
</dbReference>
<dbReference type="AlphaFoldDB" id="A0A2A5AIY6"/>
<keyword evidence="6 8" id="KW-0472">Membrane</keyword>
<protein>
    <submittedName>
        <fullName evidence="11">Hemolysin</fullName>
    </submittedName>
</protein>
<dbReference type="PANTHER" id="PTHR22777:SF4">
    <property type="entry name" value="UPF0053 PROTEIN SLL1254"/>
    <property type="match status" value="1"/>
</dbReference>
<keyword evidence="5 7" id="KW-0129">CBS domain</keyword>
<dbReference type="PANTHER" id="PTHR22777">
    <property type="entry name" value="HEMOLYSIN-RELATED"/>
    <property type="match status" value="1"/>
</dbReference>
<evidence type="ECO:0000256" key="4">
    <source>
        <dbReference type="ARBA" id="ARBA00022989"/>
    </source>
</evidence>
<dbReference type="EMBL" id="NVVJ01000096">
    <property type="protein sequence ID" value="PCJ18816.1"/>
    <property type="molecule type" value="Genomic_DNA"/>
</dbReference>
<dbReference type="InterPro" id="IPR000644">
    <property type="entry name" value="CBS_dom"/>
</dbReference>
<dbReference type="PROSITE" id="PS51846">
    <property type="entry name" value="CNNM"/>
    <property type="match status" value="1"/>
</dbReference>
<evidence type="ECO:0000256" key="8">
    <source>
        <dbReference type="PROSITE-ProRule" id="PRU01193"/>
    </source>
</evidence>
<comment type="caution">
    <text evidence="11">The sequence shown here is derived from an EMBL/GenBank/DDBJ whole genome shotgun (WGS) entry which is preliminary data.</text>
</comment>
<feature type="domain" description="CBS" evidence="9">
    <location>
        <begin position="274"/>
        <end position="332"/>
    </location>
</feature>
<evidence type="ECO:0000256" key="1">
    <source>
        <dbReference type="ARBA" id="ARBA00004141"/>
    </source>
</evidence>
<proteinExistence type="predicted"/>
<name>A0A2A5AIY6_9GAMM</name>
<dbReference type="GO" id="GO:0005886">
    <property type="term" value="C:plasma membrane"/>
    <property type="evidence" value="ECO:0007669"/>
    <property type="project" value="TreeGrafter"/>
</dbReference>
<gene>
    <name evidence="11" type="ORF">COA96_16545</name>
</gene>